<protein>
    <recommendedName>
        <fullName evidence="1">BioF2-like acetyltransferase domain-containing protein</fullName>
    </recommendedName>
</protein>
<dbReference type="Proteomes" id="UP000557307">
    <property type="component" value="Unassembled WGS sequence"/>
</dbReference>
<dbReference type="Gene3D" id="3.40.630.30">
    <property type="match status" value="1"/>
</dbReference>
<evidence type="ECO:0000259" key="1">
    <source>
        <dbReference type="Pfam" id="PF13480"/>
    </source>
</evidence>
<organism evidence="2 3">
    <name type="scientific">Rhabdobacter roseus</name>
    <dbReference type="NCBI Taxonomy" id="1655419"/>
    <lineage>
        <taxon>Bacteria</taxon>
        <taxon>Pseudomonadati</taxon>
        <taxon>Bacteroidota</taxon>
        <taxon>Cytophagia</taxon>
        <taxon>Cytophagales</taxon>
        <taxon>Cytophagaceae</taxon>
        <taxon>Rhabdobacter</taxon>
    </lineage>
</organism>
<dbReference type="InterPro" id="IPR038740">
    <property type="entry name" value="BioF2-like_GNAT_dom"/>
</dbReference>
<dbReference type="RefSeq" id="WP_184171353.1">
    <property type="nucleotide sequence ID" value="NZ_JACHGF010000001.1"/>
</dbReference>
<name>A0A840TRY0_9BACT</name>
<feature type="domain" description="BioF2-like acetyltransferase" evidence="1">
    <location>
        <begin position="207"/>
        <end position="332"/>
    </location>
</feature>
<evidence type="ECO:0000313" key="2">
    <source>
        <dbReference type="EMBL" id="MBB5282728.1"/>
    </source>
</evidence>
<dbReference type="Pfam" id="PF13480">
    <property type="entry name" value="Acetyltransf_6"/>
    <property type="match status" value="1"/>
</dbReference>
<dbReference type="AlphaFoldDB" id="A0A840TRY0"/>
<comment type="caution">
    <text evidence="2">The sequence shown here is derived from an EMBL/GenBank/DDBJ whole genome shotgun (WGS) entry which is preliminary data.</text>
</comment>
<proteinExistence type="predicted"/>
<accession>A0A840TRY0</accession>
<gene>
    <name evidence="2" type="ORF">HNQ92_000849</name>
</gene>
<evidence type="ECO:0000313" key="3">
    <source>
        <dbReference type="Proteomes" id="UP000557307"/>
    </source>
</evidence>
<keyword evidence="3" id="KW-1185">Reference proteome</keyword>
<dbReference type="InterPro" id="IPR016181">
    <property type="entry name" value="Acyl_CoA_acyltransferase"/>
</dbReference>
<dbReference type="SUPFAM" id="SSF55729">
    <property type="entry name" value="Acyl-CoA N-acyltransferases (Nat)"/>
    <property type="match status" value="1"/>
</dbReference>
<reference evidence="2 3" key="1">
    <citation type="submission" date="2020-08" db="EMBL/GenBank/DDBJ databases">
        <title>Genomic Encyclopedia of Type Strains, Phase IV (KMG-IV): sequencing the most valuable type-strain genomes for metagenomic binning, comparative biology and taxonomic classification.</title>
        <authorList>
            <person name="Goeker M."/>
        </authorList>
    </citation>
    <scope>NUCLEOTIDE SEQUENCE [LARGE SCALE GENOMIC DNA]</scope>
    <source>
        <strain evidence="2 3">DSM 105074</strain>
    </source>
</reference>
<dbReference type="EMBL" id="JACHGF010000001">
    <property type="protein sequence ID" value="MBB5282728.1"/>
    <property type="molecule type" value="Genomic_DNA"/>
</dbReference>
<sequence>MVLSPPEGSLKSVFLGMFGAMMLKHQPPIHSPSTWQRAGYEVHLYTRAEVPRYLYSFTPLLYATLRHLRTQVVDTPVFLFYLVEKATSRVVGLVHITQVGPAAYSPVRAPIGGLQGSLYVPDEGWRFLLDCVEAWARSQQMQSLTLTTAPAAYAPGLFQKLDQIYTQQNYQVVEECLSHHIPVATPGVATPGVTTPDLVAQLAPAERRRLRKCRRAGFRAQLWQQPDVAVVYGFIENSRRAKGYPFSMSEADFHRLLNQLPQEVLVFTVRDGSTLVSLTVAIRVSPMILYNFCPADHPDYRTYSPTVMLTEALYRYAWQHGMTLLDLGTSADHLGAPKPGLIRFKERLGGVASSKKTYWKELR</sequence>